<evidence type="ECO:0000256" key="3">
    <source>
        <dbReference type="ARBA" id="ARBA00022448"/>
    </source>
</evidence>
<keyword evidence="7 8" id="KW-0472">Membrane</keyword>
<dbReference type="Pfam" id="PF00664">
    <property type="entry name" value="ABC_membrane"/>
    <property type="match status" value="1"/>
</dbReference>
<evidence type="ECO:0000313" key="13">
    <source>
        <dbReference type="Proteomes" id="UP000663832"/>
    </source>
</evidence>
<dbReference type="EMBL" id="CAJNOI010000013">
    <property type="protein sequence ID" value="CAF0798946.1"/>
    <property type="molecule type" value="Genomic_DNA"/>
</dbReference>
<evidence type="ECO:0000259" key="9">
    <source>
        <dbReference type="PROSITE" id="PS50893"/>
    </source>
</evidence>
<dbReference type="PROSITE" id="PS50893">
    <property type="entry name" value="ABC_TRANSPORTER_2"/>
    <property type="match status" value="1"/>
</dbReference>
<dbReference type="SUPFAM" id="SSF90123">
    <property type="entry name" value="ABC transporter transmembrane region"/>
    <property type="match status" value="1"/>
</dbReference>
<feature type="transmembrane region" description="Helical" evidence="8">
    <location>
        <begin position="72"/>
        <end position="97"/>
    </location>
</feature>
<comment type="caution">
    <text evidence="11">The sequence shown here is derived from an EMBL/GenBank/DDBJ whole genome shotgun (WGS) entry which is preliminary data.</text>
</comment>
<gene>
    <name evidence="11" type="ORF">BJG266_LOCUS5092</name>
    <name evidence="12" type="ORF">QVE165_LOCUS41098</name>
</gene>
<feature type="domain" description="ABC transporter" evidence="9">
    <location>
        <begin position="102"/>
        <end position="364"/>
    </location>
</feature>
<sequence length="367" mass="41258">MIAAGFLQSRLMTGFASKDEKALENAGKIAVETIQNIRIVVQLTKEDYFYEEYSKVLEIPYRSSIKRAHAFGLFYAITASVSFFAMAALLIVGAYLIDKNKISFEDVLIVMYRVMFSAQNLSLTVSLTPDYNKAIDAGEKILDLLDRKSLIDNTSNNGEQIENFSGELEFNGIDFIYPTRPELRVLKGFNLKIKSGQKIALVVGIVFQEPILFDMSIRENISYGDNNRDNIPIDEIIQAAKNANIHQFIEQLLQGYETNCGAKGTQLSGGEKQRITIARALLRNPKILLLDEATSALDSENEKIVQDALDKAQINRTSITIAHRLSTIQNSDIICVLHNGRIVEYGNHQELIELKGRDYRLALQKLK</sequence>
<evidence type="ECO:0000256" key="7">
    <source>
        <dbReference type="ARBA" id="ARBA00023136"/>
    </source>
</evidence>
<evidence type="ECO:0000313" key="11">
    <source>
        <dbReference type="EMBL" id="CAF0798946.1"/>
    </source>
</evidence>
<dbReference type="Pfam" id="PF00005">
    <property type="entry name" value="ABC_tran"/>
    <property type="match status" value="1"/>
</dbReference>
<dbReference type="Proteomes" id="UP000663832">
    <property type="component" value="Unassembled WGS sequence"/>
</dbReference>
<dbReference type="Gene3D" id="3.40.50.300">
    <property type="entry name" value="P-loop containing nucleotide triphosphate hydrolases"/>
    <property type="match status" value="2"/>
</dbReference>
<proteinExistence type="inferred from homology"/>
<comment type="subcellular location">
    <subcellularLocation>
        <location evidence="1">Membrane</location>
        <topology evidence="1">Multi-pass membrane protein</topology>
    </subcellularLocation>
</comment>
<keyword evidence="4 8" id="KW-0812">Transmembrane</keyword>
<evidence type="ECO:0000256" key="6">
    <source>
        <dbReference type="ARBA" id="ARBA00022989"/>
    </source>
</evidence>
<dbReference type="InterPro" id="IPR036640">
    <property type="entry name" value="ABC1_TM_sf"/>
</dbReference>
<evidence type="ECO:0000256" key="5">
    <source>
        <dbReference type="ARBA" id="ARBA00022737"/>
    </source>
</evidence>
<dbReference type="PANTHER" id="PTHR43394:SF11">
    <property type="entry name" value="ATP-BINDING CASSETTE TRANSPORTER"/>
    <property type="match status" value="1"/>
</dbReference>
<evidence type="ECO:0000256" key="4">
    <source>
        <dbReference type="ARBA" id="ARBA00022692"/>
    </source>
</evidence>
<evidence type="ECO:0000259" key="10">
    <source>
        <dbReference type="PROSITE" id="PS50929"/>
    </source>
</evidence>
<keyword evidence="3" id="KW-0813">Transport</keyword>
<dbReference type="InterPro" id="IPR011527">
    <property type="entry name" value="ABC1_TM_dom"/>
</dbReference>
<evidence type="ECO:0000313" key="12">
    <source>
        <dbReference type="EMBL" id="CAF1463512.1"/>
    </source>
</evidence>
<dbReference type="InterPro" id="IPR017871">
    <property type="entry name" value="ABC_transporter-like_CS"/>
</dbReference>
<keyword evidence="5" id="KW-0677">Repeat</keyword>
<evidence type="ECO:0000313" key="14">
    <source>
        <dbReference type="Proteomes" id="UP000663877"/>
    </source>
</evidence>
<organism evidence="11 14">
    <name type="scientific">Adineta steineri</name>
    <dbReference type="NCBI Taxonomy" id="433720"/>
    <lineage>
        <taxon>Eukaryota</taxon>
        <taxon>Metazoa</taxon>
        <taxon>Spiralia</taxon>
        <taxon>Gnathifera</taxon>
        <taxon>Rotifera</taxon>
        <taxon>Eurotatoria</taxon>
        <taxon>Bdelloidea</taxon>
        <taxon>Adinetida</taxon>
        <taxon>Adinetidae</taxon>
        <taxon>Adineta</taxon>
    </lineage>
</organism>
<dbReference type="FunFam" id="3.40.50.300:FF:002695">
    <property type="entry name" value="ABC multidrug transporter, putative"/>
    <property type="match status" value="1"/>
</dbReference>
<evidence type="ECO:0000256" key="1">
    <source>
        <dbReference type="ARBA" id="ARBA00004141"/>
    </source>
</evidence>
<keyword evidence="6 8" id="KW-1133">Transmembrane helix</keyword>
<dbReference type="Proteomes" id="UP000663877">
    <property type="component" value="Unassembled WGS sequence"/>
</dbReference>
<dbReference type="InterPro" id="IPR027417">
    <property type="entry name" value="P-loop_NTPase"/>
</dbReference>
<name>A0A813STB5_9BILA</name>
<keyword evidence="13" id="KW-1185">Reference proteome</keyword>
<dbReference type="GO" id="GO:0005524">
    <property type="term" value="F:ATP binding"/>
    <property type="evidence" value="ECO:0007669"/>
    <property type="project" value="InterPro"/>
</dbReference>
<dbReference type="PROSITE" id="PS00211">
    <property type="entry name" value="ABC_TRANSPORTER_1"/>
    <property type="match status" value="1"/>
</dbReference>
<dbReference type="GO" id="GO:0090374">
    <property type="term" value="P:oligopeptide export from mitochondrion"/>
    <property type="evidence" value="ECO:0007669"/>
    <property type="project" value="TreeGrafter"/>
</dbReference>
<dbReference type="GO" id="GO:0016887">
    <property type="term" value="F:ATP hydrolysis activity"/>
    <property type="evidence" value="ECO:0007669"/>
    <property type="project" value="InterPro"/>
</dbReference>
<dbReference type="OrthoDB" id="6500128at2759"/>
<dbReference type="Gene3D" id="1.20.1560.10">
    <property type="entry name" value="ABC transporter type 1, transmembrane domain"/>
    <property type="match status" value="2"/>
</dbReference>
<evidence type="ECO:0000256" key="8">
    <source>
        <dbReference type="SAM" id="Phobius"/>
    </source>
</evidence>
<dbReference type="GO" id="GO:0005743">
    <property type="term" value="C:mitochondrial inner membrane"/>
    <property type="evidence" value="ECO:0007669"/>
    <property type="project" value="TreeGrafter"/>
</dbReference>
<protein>
    <submittedName>
        <fullName evidence="11">Uncharacterized protein</fullName>
    </submittedName>
</protein>
<dbReference type="InterPro" id="IPR003439">
    <property type="entry name" value="ABC_transporter-like_ATP-bd"/>
</dbReference>
<comment type="similarity">
    <text evidence="2">Belongs to the ABC transporter superfamily. ABCB family. Multidrug resistance exporter (TC 3.A.1.201) subfamily.</text>
</comment>
<dbReference type="InterPro" id="IPR039421">
    <property type="entry name" value="Type_1_exporter"/>
</dbReference>
<dbReference type="GO" id="GO:0015421">
    <property type="term" value="F:ABC-type oligopeptide transporter activity"/>
    <property type="evidence" value="ECO:0007669"/>
    <property type="project" value="TreeGrafter"/>
</dbReference>
<dbReference type="SUPFAM" id="SSF52540">
    <property type="entry name" value="P-loop containing nucleoside triphosphate hydrolases"/>
    <property type="match status" value="1"/>
</dbReference>
<dbReference type="PANTHER" id="PTHR43394">
    <property type="entry name" value="ATP-DEPENDENT PERMEASE MDL1, MITOCHONDRIAL"/>
    <property type="match status" value="1"/>
</dbReference>
<dbReference type="AlphaFoldDB" id="A0A813STB5"/>
<dbReference type="EMBL" id="CAJNOM010000484">
    <property type="protein sequence ID" value="CAF1463512.1"/>
    <property type="molecule type" value="Genomic_DNA"/>
</dbReference>
<dbReference type="PROSITE" id="PS50929">
    <property type="entry name" value="ABC_TM1F"/>
    <property type="match status" value="1"/>
</dbReference>
<feature type="domain" description="ABC transmembrane type-1" evidence="10">
    <location>
        <begin position="1"/>
        <end position="133"/>
    </location>
</feature>
<evidence type="ECO:0000256" key="2">
    <source>
        <dbReference type="ARBA" id="ARBA00007577"/>
    </source>
</evidence>
<reference evidence="11" key="1">
    <citation type="submission" date="2021-02" db="EMBL/GenBank/DDBJ databases">
        <authorList>
            <person name="Nowell W R."/>
        </authorList>
    </citation>
    <scope>NUCLEOTIDE SEQUENCE</scope>
</reference>
<accession>A0A813STB5</accession>